<dbReference type="RefSeq" id="XP_008609789.1">
    <property type="nucleotide sequence ID" value="XM_008611567.1"/>
</dbReference>
<name>T0RWV4_SAPDV</name>
<sequence>MRQPMPTRWRPKQRPLHSWLLMPRNPIARRRSSRRAARDRPALPHVKIAAPAAAPILNFAPAGTLVHFLGIYVGNRVDPAYQVQLISDRYDVSFQHWGYRARTLKGRRLLASSVMVSLLWHVTAVVVIPPKTVTAWQQMLTRYVLGRKRDPTEPYQSLLHASWNHHIGLGAGIPHIASAIRTQRLLTLQRLMLPEEVRPLWAPLVLAQFEECMGHLYRESHPFDFLCYVPHWGTKWITTSKLHPFWFDVWRQWSKTAWAKRVAVPPTYDMVTNMPVWLTTYEPMAIDTIRHAAKCDKHAQGRAWCLHGAGNGFRALRDFMTPSGHWFTWTELAARMRQGNPATRVHLHRQGRIVVSAARDIAAAYKHLCVVYDQVRRLHDIRTDVLLPRPAMTTHPFRKLVKDVVQPFQNWPRRDVRDLAMHAPAPRCPHPLLSTTRRTVDDVETYLADLRYLMRVAAPVHADVWFRLVLRMLPVNSRMYYFQHQEPEAILCRHGCGVVERVVHAFFKCPYIHPIWKWHDKAWRAFGAAV</sequence>
<dbReference type="OrthoDB" id="79339at2759"/>
<organism evidence="2 3">
    <name type="scientific">Saprolegnia diclina (strain VS20)</name>
    <dbReference type="NCBI Taxonomy" id="1156394"/>
    <lineage>
        <taxon>Eukaryota</taxon>
        <taxon>Sar</taxon>
        <taxon>Stramenopiles</taxon>
        <taxon>Oomycota</taxon>
        <taxon>Saprolegniomycetes</taxon>
        <taxon>Saprolegniales</taxon>
        <taxon>Saprolegniaceae</taxon>
        <taxon>Saprolegnia</taxon>
    </lineage>
</organism>
<keyword evidence="1" id="KW-0812">Transmembrane</keyword>
<protein>
    <submittedName>
        <fullName evidence="2">Uncharacterized protein</fullName>
    </submittedName>
</protein>
<dbReference type="InParanoid" id="T0RWV4"/>
<keyword evidence="1" id="KW-0472">Membrane</keyword>
<dbReference type="Proteomes" id="UP000030762">
    <property type="component" value="Unassembled WGS sequence"/>
</dbReference>
<dbReference type="OMA" id="LRQPIWF"/>
<dbReference type="VEuPathDB" id="FungiDB:SDRG_05825"/>
<evidence type="ECO:0000313" key="3">
    <source>
        <dbReference type="Proteomes" id="UP000030762"/>
    </source>
</evidence>
<dbReference type="STRING" id="1156394.T0RWV4"/>
<evidence type="ECO:0000313" key="2">
    <source>
        <dbReference type="EMBL" id="EQC37008.1"/>
    </source>
</evidence>
<evidence type="ECO:0000256" key="1">
    <source>
        <dbReference type="SAM" id="Phobius"/>
    </source>
</evidence>
<dbReference type="EMBL" id="JH767146">
    <property type="protein sequence ID" value="EQC37008.1"/>
    <property type="molecule type" value="Genomic_DNA"/>
</dbReference>
<feature type="transmembrane region" description="Helical" evidence="1">
    <location>
        <begin position="109"/>
        <end position="128"/>
    </location>
</feature>
<proteinExistence type="predicted"/>
<keyword evidence="3" id="KW-1185">Reference proteome</keyword>
<dbReference type="GeneID" id="19946552"/>
<dbReference type="AlphaFoldDB" id="T0RWV4"/>
<reference evidence="2 3" key="1">
    <citation type="submission" date="2012-04" db="EMBL/GenBank/DDBJ databases">
        <title>The Genome Sequence of Saprolegnia declina VS20.</title>
        <authorList>
            <consortium name="The Broad Institute Genome Sequencing Platform"/>
            <person name="Russ C."/>
            <person name="Nusbaum C."/>
            <person name="Tyler B."/>
            <person name="van West P."/>
            <person name="Dieguez-Uribeondo J."/>
            <person name="de Bruijn I."/>
            <person name="Tripathy S."/>
            <person name="Jiang R."/>
            <person name="Young S.K."/>
            <person name="Zeng Q."/>
            <person name="Gargeya S."/>
            <person name="Fitzgerald M."/>
            <person name="Haas B."/>
            <person name="Abouelleil A."/>
            <person name="Alvarado L."/>
            <person name="Arachchi H.M."/>
            <person name="Berlin A."/>
            <person name="Chapman S.B."/>
            <person name="Goldberg J."/>
            <person name="Griggs A."/>
            <person name="Gujja S."/>
            <person name="Hansen M."/>
            <person name="Howarth C."/>
            <person name="Imamovic A."/>
            <person name="Larimer J."/>
            <person name="McCowen C."/>
            <person name="Montmayeur A."/>
            <person name="Murphy C."/>
            <person name="Neiman D."/>
            <person name="Pearson M."/>
            <person name="Priest M."/>
            <person name="Roberts A."/>
            <person name="Saif S."/>
            <person name="Shea T."/>
            <person name="Sisk P."/>
            <person name="Sykes S."/>
            <person name="Wortman J."/>
            <person name="Nusbaum C."/>
            <person name="Birren B."/>
        </authorList>
    </citation>
    <scope>NUCLEOTIDE SEQUENCE [LARGE SCALE GENOMIC DNA]</scope>
    <source>
        <strain evidence="2 3">VS20</strain>
    </source>
</reference>
<keyword evidence="1" id="KW-1133">Transmembrane helix</keyword>
<gene>
    <name evidence="2" type="ORF">SDRG_05825</name>
</gene>
<accession>T0RWV4</accession>